<accession>A0A4Z2DBE7</accession>
<protein>
    <submittedName>
        <fullName evidence="1">Uncharacterized protein</fullName>
    </submittedName>
</protein>
<comment type="caution">
    <text evidence="1">The sequence shown here is derived from an EMBL/GenBank/DDBJ whole genome shotgun (WGS) entry which is preliminary data.</text>
</comment>
<dbReference type="AlphaFoldDB" id="A0A4Z2DBE7"/>
<dbReference type="EMBL" id="SKCS01000183">
    <property type="protein sequence ID" value="TNN13837.1"/>
    <property type="molecule type" value="Genomic_DNA"/>
</dbReference>
<reference evidence="1 2" key="1">
    <citation type="submission" date="2019-03" db="EMBL/GenBank/DDBJ databases">
        <title>An improved genome assembly of the fluke Schistosoma japonicum.</title>
        <authorList>
            <person name="Hu W."/>
            <person name="Luo F."/>
            <person name="Yin M."/>
            <person name="Mo X."/>
            <person name="Sun C."/>
            <person name="Wu Q."/>
            <person name="Zhu B."/>
            <person name="Xiang M."/>
            <person name="Wang J."/>
            <person name="Wang Y."/>
            <person name="Zhang T."/>
            <person name="Xu B."/>
            <person name="Zheng H."/>
            <person name="Feng Z."/>
        </authorList>
    </citation>
    <scope>NUCLEOTIDE SEQUENCE [LARGE SCALE GENOMIC DNA]</scope>
    <source>
        <strain evidence="1">HuSjv2</strain>
        <tissue evidence="1">Worms</tissue>
    </source>
</reference>
<name>A0A4Z2DBE7_SCHJA</name>
<evidence type="ECO:0000313" key="1">
    <source>
        <dbReference type="EMBL" id="TNN13837.1"/>
    </source>
</evidence>
<proteinExistence type="predicted"/>
<sequence>MILEMQSLTDIYNPKLNVFLGLRASLEVTGLKSACFELQVVLVTVVLPTRSINKCTRCYNAINLPSVRFTFLTVVYDVAYIC</sequence>
<dbReference type="Proteomes" id="UP000311919">
    <property type="component" value="Unassembled WGS sequence"/>
</dbReference>
<gene>
    <name evidence="1" type="ORF">EWB00_002620</name>
</gene>
<keyword evidence="2" id="KW-1185">Reference proteome</keyword>
<organism evidence="1 2">
    <name type="scientific">Schistosoma japonicum</name>
    <name type="common">Blood fluke</name>
    <dbReference type="NCBI Taxonomy" id="6182"/>
    <lineage>
        <taxon>Eukaryota</taxon>
        <taxon>Metazoa</taxon>
        <taxon>Spiralia</taxon>
        <taxon>Lophotrochozoa</taxon>
        <taxon>Platyhelminthes</taxon>
        <taxon>Trematoda</taxon>
        <taxon>Digenea</taxon>
        <taxon>Strigeidida</taxon>
        <taxon>Schistosomatoidea</taxon>
        <taxon>Schistosomatidae</taxon>
        <taxon>Schistosoma</taxon>
    </lineage>
</organism>
<evidence type="ECO:0000313" key="2">
    <source>
        <dbReference type="Proteomes" id="UP000311919"/>
    </source>
</evidence>